<dbReference type="AlphaFoldDB" id="A0AAW1JBS1"/>
<dbReference type="EMBL" id="JASPKY010000435">
    <property type="protein sequence ID" value="KAK9700545.1"/>
    <property type="molecule type" value="Genomic_DNA"/>
</dbReference>
<comment type="caution">
    <text evidence="1">The sequence shown here is derived from an EMBL/GenBank/DDBJ whole genome shotgun (WGS) entry which is preliminary data.</text>
</comment>
<organism evidence="1 2">
    <name type="scientific">Popillia japonica</name>
    <name type="common">Japanese beetle</name>
    <dbReference type="NCBI Taxonomy" id="7064"/>
    <lineage>
        <taxon>Eukaryota</taxon>
        <taxon>Metazoa</taxon>
        <taxon>Ecdysozoa</taxon>
        <taxon>Arthropoda</taxon>
        <taxon>Hexapoda</taxon>
        <taxon>Insecta</taxon>
        <taxon>Pterygota</taxon>
        <taxon>Neoptera</taxon>
        <taxon>Endopterygota</taxon>
        <taxon>Coleoptera</taxon>
        <taxon>Polyphaga</taxon>
        <taxon>Scarabaeiformia</taxon>
        <taxon>Scarabaeidae</taxon>
        <taxon>Rutelinae</taxon>
        <taxon>Popillia</taxon>
    </lineage>
</organism>
<gene>
    <name evidence="1" type="ORF">QE152_g31176</name>
</gene>
<keyword evidence="2" id="KW-1185">Reference proteome</keyword>
<evidence type="ECO:0000313" key="1">
    <source>
        <dbReference type="EMBL" id="KAK9700545.1"/>
    </source>
</evidence>
<protein>
    <submittedName>
        <fullName evidence="1">Uncharacterized protein</fullName>
    </submittedName>
</protein>
<sequence>MKDEVTSEMIEILREEGKVALLYWLNLAARNKETPMDWTYKLRQKIEPTQKKNRKLAFEMVVVSMTGRSQNKKKGQLWDVLRRRQIGKQLMECIERLYSHRRSYIQMGNEKSQGFTSPSGFQTRMKNFVSQGKIFKDLLADIAFLLLCTILQQYAVSFLLLCTILQQYAVSGGHVDTCQLQRPNL</sequence>
<evidence type="ECO:0000313" key="2">
    <source>
        <dbReference type="Proteomes" id="UP001458880"/>
    </source>
</evidence>
<dbReference type="Proteomes" id="UP001458880">
    <property type="component" value="Unassembled WGS sequence"/>
</dbReference>
<reference evidence="1 2" key="1">
    <citation type="journal article" date="2024" name="BMC Genomics">
        <title>De novo assembly and annotation of Popillia japonica's genome with initial clues to its potential as an invasive pest.</title>
        <authorList>
            <person name="Cucini C."/>
            <person name="Boschi S."/>
            <person name="Funari R."/>
            <person name="Cardaioli E."/>
            <person name="Iannotti N."/>
            <person name="Marturano G."/>
            <person name="Paoli F."/>
            <person name="Bruttini M."/>
            <person name="Carapelli A."/>
            <person name="Frati F."/>
            <person name="Nardi F."/>
        </authorList>
    </citation>
    <scope>NUCLEOTIDE SEQUENCE [LARGE SCALE GENOMIC DNA]</scope>
    <source>
        <strain evidence="1">DMR45628</strain>
    </source>
</reference>
<name>A0AAW1JBS1_POPJA</name>
<proteinExistence type="predicted"/>
<accession>A0AAW1JBS1</accession>